<sequence length="78" mass="8740">MQNHTMQALSPKELNYIADSITNEELLIKQCAATASITHNPQIQQALNHYVRSHEQHLNTLVNALQQHQSLAPAQVSN</sequence>
<evidence type="ECO:0008006" key="3">
    <source>
        <dbReference type="Google" id="ProtNLM"/>
    </source>
</evidence>
<dbReference type="GeneID" id="93475613"/>
<accession>A0ABD8AXJ9</accession>
<dbReference type="RefSeq" id="WP_036610100.1">
    <property type="nucleotide sequence ID" value="NZ_BIMJ01000003.1"/>
</dbReference>
<organism evidence="1 2">
    <name type="scientific">Paenibacillus amylolyticus</name>
    <dbReference type="NCBI Taxonomy" id="1451"/>
    <lineage>
        <taxon>Bacteria</taxon>
        <taxon>Bacillati</taxon>
        <taxon>Bacillota</taxon>
        <taxon>Bacilli</taxon>
        <taxon>Bacillales</taxon>
        <taxon>Paenibacillaceae</taxon>
        <taxon>Paenibacillus</taxon>
    </lineage>
</organism>
<gene>
    <name evidence="1" type="ORF">V6668_09070</name>
</gene>
<evidence type="ECO:0000313" key="2">
    <source>
        <dbReference type="Proteomes" id="UP001364764"/>
    </source>
</evidence>
<protein>
    <recommendedName>
        <fullName evidence="3">Spore coat protein</fullName>
    </recommendedName>
</protein>
<name>A0ABD8AXJ9_PAEAM</name>
<dbReference type="EMBL" id="CP145892">
    <property type="protein sequence ID" value="WWP22307.1"/>
    <property type="molecule type" value="Genomic_DNA"/>
</dbReference>
<reference evidence="1 2" key="1">
    <citation type="submission" date="2024-02" db="EMBL/GenBank/DDBJ databases">
        <title>Complete sequences of two Paenibacillus sp. strains and one Lysinibacillus strain isolated from the environment on STAA medium highlight biotechnological potential.</title>
        <authorList>
            <person name="Attere S.A."/>
            <person name="Piche L.C."/>
            <person name="Intertaglia L."/>
            <person name="Lami R."/>
            <person name="Charette S.J."/>
            <person name="Vincent A.T."/>
        </authorList>
    </citation>
    <scope>NUCLEOTIDE SEQUENCE [LARGE SCALE GENOMIC DNA]</scope>
    <source>
        <strain evidence="1 2">Y5S-7</strain>
    </source>
</reference>
<dbReference type="Proteomes" id="UP001364764">
    <property type="component" value="Chromosome"/>
</dbReference>
<proteinExistence type="predicted"/>
<evidence type="ECO:0000313" key="1">
    <source>
        <dbReference type="EMBL" id="WWP22307.1"/>
    </source>
</evidence>
<dbReference type="AlphaFoldDB" id="A0ABD8AXJ9"/>
<dbReference type="GeneID" id="32216329"/>